<comment type="caution">
    <text evidence="4">The sequence shown here is derived from an EMBL/GenBank/DDBJ whole genome shotgun (WGS) entry which is preliminary data.</text>
</comment>
<comment type="similarity">
    <text evidence="1">Belongs to the plant acyltransferase family.</text>
</comment>
<dbReference type="AlphaFoldDB" id="A0A834FTU6"/>
<protein>
    <submittedName>
        <fullName evidence="4">Uncharacterized protein</fullName>
    </submittedName>
</protein>
<dbReference type="Proteomes" id="UP000626092">
    <property type="component" value="Unassembled WGS sequence"/>
</dbReference>
<proteinExistence type="inferred from homology"/>
<organism evidence="4 5">
    <name type="scientific">Rhododendron simsii</name>
    <name type="common">Sims's rhododendron</name>
    <dbReference type="NCBI Taxonomy" id="118357"/>
    <lineage>
        <taxon>Eukaryota</taxon>
        <taxon>Viridiplantae</taxon>
        <taxon>Streptophyta</taxon>
        <taxon>Embryophyta</taxon>
        <taxon>Tracheophyta</taxon>
        <taxon>Spermatophyta</taxon>
        <taxon>Magnoliopsida</taxon>
        <taxon>eudicotyledons</taxon>
        <taxon>Gunneridae</taxon>
        <taxon>Pentapetalae</taxon>
        <taxon>asterids</taxon>
        <taxon>Ericales</taxon>
        <taxon>Ericaceae</taxon>
        <taxon>Ericoideae</taxon>
        <taxon>Rhodoreae</taxon>
        <taxon>Rhododendron</taxon>
    </lineage>
</organism>
<dbReference type="Gene3D" id="3.30.559.10">
    <property type="entry name" value="Chloramphenicol acetyltransferase-like domain"/>
    <property type="match status" value="1"/>
</dbReference>
<sequence>MPWGIPFGVRLRAQSKADTGTELHRLVRNLRDATSKIDGVFVHGIHGGEGFSKVTECLKELRELYSNERANYYACTSTCNLGMYEVDFGWGKPIWVSLGGNEDPMVMNLIYLLDTRSGGGIEAWVNLSEEDMAKFKRDPELLAFTSLNPSPLHINTPSSHTVCARM</sequence>
<accession>A0A834FTU6</accession>
<dbReference type="Pfam" id="PF02458">
    <property type="entry name" value="Transferase"/>
    <property type="match status" value="1"/>
</dbReference>
<dbReference type="GO" id="GO:0016746">
    <property type="term" value="F:acyltransferase activity"/>
    <property type="evidence" value="ECO:0007669"/>
    <property type="project" value="UniProtKB-KW"/>
</dbReference>
<evidence type="ECO:0000256" key="3">
    <source>
        <dbReference type="ARBA" id="ARBA00023315"/>
    </source>
</evidence>
<dbReference type="InterPro" id="IPR023213">
    <property type="entry name" value="CAT-like_dom_sf"/>
</dbReference>
<evidence type="ECO:0000313" key="5">
    <source>
        <dbReference type="Proteomes" id="UP000626092"/>
    </source>
</evidence>
<dbReference type="PANTHER" id="PTHR31623">
    <property type="entry name" value="F21J9.9"/>
    <property type="match status" value="1"/>
</dbReference>
<evidence type="ECO:0000256" key="2">
    <source>
        <dbReference type="ARBA" id="ARBA00022679"/>
    </source>
</evidence>
<gene>
    <name evidence="4" type="ORF">RHSIM_RhsimUnG0175200</name>
</gene>
<keyword evidence="5" id="KW-1185">Reference proteome</keyword>
<dbReference type="PANTHER" id="PTHR31623:SF110">
    <property type="entry name" value="VINORINE SYNTHASE-LIKE"/>
    <property type="match status" value="1"/>
</dbReference>
<name>A0A834FTU6_RHOSS</name>
<evidence type="ECO:0000313" key="4">
    <source>
        <dbReference type="EMBL" id="KAF7112946.1"/>
    </source>
</evidence>
<reference evidence="4" key="1">
    <citation type="submission" date="2019-11" db="EMBL/GenBank/DDBJ databases">
        <authorList>
            <person name="Liu Y."/>
            <person name="Hou J."/>
            <person name="Li T.-Q."/>
            <person name="Guan C.-H."/>
            <person name="Wu X."/>
            <person name="Wu H.-Z."/>
            <person name="Ling F."/>
            <person name="Zhang R."/>
            <person name="Shi X.-G."/>
            <person name="Ren J.-P."/>
            <person name="Chen E.-F."/>
            <person name="Sun J.-M."/>
        </authorList>
    </citation>
    <scope>NUCLEOTIDE SEQUENCE</scope>
    <source>
        <strain evidence="4">Adult_tree_wgs_1</strain>
        <tissue evidence="4">Leaves</tissue>
    </source>
</reference>
<keyword evidence="2" id="KW-0808">Transferase</keyword>
<dbReference type="EMBL" id="WJXA01000397">
    <property type="protein sequence ID" value="KAF7112946.1"/>
    <property type="molecule type" value="Genomic_DNA"/>
</dbReference>
<dbReference type="OrthoDB" id="1932220at2759"/>
<keyword evidence="3" id="KW-0012">Acyltransferase</keyword>
<evidence type="ECO:0000256" key="1">
    <source>
        <dbReference type="ARBA" id="ARBA00009861"/>
    </source>
</evidence>